<feature type="non-terminal residue" evidence="2">
    <location>
        <position position="1"/>
    </location>
</feature>
<protein>
    <recommendedName>
        <fullName evidence="3">Peptidase M23 domain-containing protein</fullName>
    </recommendedName>
</protein>
<accession>A0A383D5Z1</accession>
<feature type="non-terminal residue" evidence="2">
    <location>
        <position position="237"/>
    </location>
</feature>
<proteinExistence type="predicted"/>
<name>A0A383D5Z1_9ZZZZ</name>
<feature type="compositionally biased region" description="Low complexity" evidence="1">
    <location>
        <begin position="1"/>
        <end position="15"/>
    </location>
</feature>
<dbReference type="Gene3D" id="2.70.70.10">
    <property type="entry name" value="Glucose Permease (Domain IIA)"/>
    <property type="match status" value="1"/>
</dbReference>
<dbReference type="AlphaFoldDB" id="A0A383D5Z1"/>
<evidence type="ECO:0000313" key="2">
    <source>
        <dbReference type="EMBL" id="SVE39683.1"/>
    </source>
</evidence>
<dbReference type="InterPro" id="IPR011055">
    <property type="entry name" value="Dup_hybrid_motif"/>
</dbReference>
<organism evidence="2">
    <name type="scientific">marine metagenome</name>
    <dbReference type="NCBI Taxonomy" id="408172"/>
    <lineage>
        <taxon>unclassified sequences</taxon>
        <taxon>metagenomes</taxon>
        <taxon>ecological metagenomes</taxon>
    </lineage>
</organism>
<evidence type="ECO:0000256" key="1">
    <source>
        <dbReference type="SAM" id="MobiDB-lite"/>
    </source>
</evidence>
<sequence>LLPRTSTTRPSGPRRYNPSAPRQGRQTARLTKAQLASLPDITHFASHKSDRFLVDMDVIAAGHPYFGKNFSRPHTGCHVYFKQPGKEATPQKPSSYAPIYAVADGFISNVTPWFQLRPIYDSRLRKMMTNYRYGLGLTFARTDGQPVVFHYSIEPMVDPGDENFYRPFLKVKLGQRVKKGEVLGWMYTPPRPETDLRTHIHFNLMAKSQFMAPTMFTKEVTEAFHQRWGKIAQRYSE</sequence>
<dbReference type="EMBL" id="UINC01214448">
    <property type="protein sequence ID" value="SVE39683.1"/>
    <property type="molecule type" value="Genomic_DNA"/>
</dbReference>
<gene>
    <name evidence="2" type="ORF">METZ01_LOCUS492537</name>
</gene>
<feature type="region of interest" description="Disordered" evidence="1">
    <location>
        <begin position="1"/>
        <end position="26"/>
    </location>
</feature>
<reference evidence="2" key="1">
    <citation type="submission" date="2018-05" db="EMBL/GenBank/DDBJ databases">
        <authorList>
            <person name="Lanie J.A."/>
            <person name="Ng W.-L."/>
            <person name="Kazmierczak K.M."/>
            <person name="Andrzejewski T.M."/>
            <person name="Davidsen T.M."/>
            <person name="Wayne K.J."/>
            <person name="Tettelin H."/>
            <person name="Glass J.I."/>
            <person name="Rusch D."/>
            <person name="Podicherti R."/>
            <person name="Tsui H.-C.T."/>
            <person name="Winkler M.E."/>
        </authorList>
    </citation>
    <scope>NUCLEOTIDE SEQUENCE</scope>
</reference>
<evidence type="ECO:0008006" key="3">
    <source>
        <dbReference type="Google" id="ProtNLM"/>
    </source>
</evidence>